<protein>
    <submittedName>
        <fullName evidence="2">Uncharacterized protein</fullName>
    </submittedName>
</protein>
<accession>A0A0S4I3N3</accession>
<evidence type="ECO:0000313" key="2">
    <source>
        <dbReference type="EMBL" id="CRL92635.1"/>
    </source>
</evidence>
<feature type="region of interest" description="Disordered" evidence="1">
    <location>
        <begin position="68"/>
        <end position="91"/>
    </location>
</feature>
<dbReference type="RefSeq" id="WP_140239109.1">
    <property type="nucleotide sequence ID" value="NZ_CP031603.1"/>
</dbReference>
<dbReference type="EMBL" id="LN864705">
    <property type="protein sequence ID" value="CRL92635.1"/>
    <property type="molecule type" value="Genomic_DNA"/>
</dbReference>
<feature type="region of interest" description="Disordered" evidence="1">
    <location>
        <begin position="132"/>
        <end position="173"/>
    </location>
</feature>
<sequence>MSGLIDRAEPTDKAAINYLKNEKGFTDINISAWYARILFEMGYISDKHNFVCPTAGCNAPITCHAIEKKSKNSPSPSFRNHSRSENLHISNCNKDPLSLEKAFTETSESSNKHENINTGDYVSKFKNKMFTSAPQPKKQQKSTHGTESQSSSTHASNQNNSSDEQIRKRKNNSNLRTLQQYVDLYRENKEEIIFSEESQRYIPIKFMFKVIYNNKLSKDISPNDYSNIYYGRVKIKETQYEGKLKLEFLYFKIIDDVKYHPSFRVDSSYLESKYNHIYKAYMNGKKEFEVYTTFPFILQKSNTNGQLYLNFGSFEENEELKCGSEEFDNNFIIR</sequence>
<organism evidence="2">
    <name type="scientific">Staphylococcus pseudintermedius</name>
    <dbReference type="NCBI Taxonomy" id="283734"/>
    <lineage>
        <taxon>Bacteria</taxon>
        <taxon>Bacillati</taxon>
        <taxon>Bacillota</taxon>
        <taxon>Bacilli</taxon>
        <taxon>Bacillales</taxon>
        <taxon>Staphylococcaceae</taxon>
        <taxon>Staphylococcus</taxon>
        <taxon>Staphylococcus intermedius group</taxon>
    </lineage>
</organism>
<dbReference type="AlphaFoldDB" id="A0A0S4I3N3"/>
<reference evidence="2" key="1">
    <citation type="journal article" date="2015" name="Antimicrob. Agents Chemother.">
        <title>Characterization of a Novel Composite Staphylococcal Cassette Chromosome mec in Methicillin-Resistant Staphylococcus pseudintermedius from Thailand.</title>
        <authorList>
            <person name="Chanchaithong P."/>
            <person name="Prapasarakul N."/>
            <person name="Perreten V."/>
            <person name="Schwendener S."/>
        </authorList>
    </citation>
    <scope>NUCLEOTIDE SEQUENCE</scope>
    <source>
        <strain evidence="2">AI16</strain>
    </source>
</reference>
<name>A0A0S4I3N3_STAPS</name>
<feature type="compositionally biased region" description="Polar residues" evidence="1">
    <location>
        <begin position="142"/>
        <end position="163"/>
    </location>
</feature>
<evidence type="ECO:0000256" key="1">
    <source>
        <dbReference type="SAM" id="MobiDB-lite"/>
    </source>
</evidence>
<proteinExistence type="predicted"/>